<gene>
    <name evidence="1" type="ORF">ACJIZ3_003413</name>
</gene>
<sequence length="94" mass="10787">MNNDVGVDVVTDDPNNPRANYAMFTHNMGHVVYCPVTAGLMEMSCQCGVVIGWHLKNEIHFIPCDHIILRCMPRNSTGYVDRRLTEELPWTRRL</sequence>
<protein>
    <submittedName>
        <fullName evidence="1">Uncharacterized protein</fullName>
    </submittedName>
</protein>
<dbReference type="Proteomes" id="UP001634393">
    <property type="component" value="Unassembled WGS sequence"/>
</dbReference>
<comment type="caution">
    <text evidence="1">The sequence shown here is derived from an EMBL/GenBank/DDBJ whole genome shotgun (WGS) entry which is preliminary data.</text>
</comment>
<evidence type="ECO:0000313" key="2">
    <source>
        <dbReference type="Proteomes" id="UP001634393"/>
    </source>
</evidence>
<organism evidence="1 2">
    <name type="scientific">Penstemon smallii</name>
    <dbReference type="NCBI Taxonomy" id="265156"/>
    <lineage>
        <taxon>Eukaryota</taxon>
        <taxon>Viridiplantae</taxon>
        <taxon>Streptophyta</taxon>
        <taxon>Embryophyta</taxon>
        <taxon>Tracheophyta</taxon>
        <taxon>Spermatophyta</taxon>
        <taxon>Magnoliopsida</taxon>
        <taxon>eudicotyledons</taxon>
        <taxon>Gunneridae</taxon>
        <taxon>Pentapetalae</taxon>
        <taxon>asterids</taxon>
        <taxon>lamiids</taxon>
        <taxon>Lamiales</taxon>
        <taxon>Plantaginaceae</taxon>
        <taxon>Cheloneae</taxon>
        <taxon>Penstemon</taxon>
    </lineage>
</organism>
<dbReference type="EMBL" id="JBJXBP010000002">
    <property type="protein sequence ID" value="KAL3846010.1"/>
    <property type="molecule type" value="Genomic_DNA"/>
</dbReference>
<reference evidence="1 2" key="1">
    <citation type="submission" date="2024-12" db="EMBL/GenBank/DDBJ databases">
        <title>The unique morphological basis and parallel evolutionary history of personate flowers in Penstemon.</title>
        <authorList>
            <person name="Depatie T.H."/>
            <person name="Wessinger C.A."/>
        </authorList>
    </citation>
    <scope>NUCLEOTIDE SEQUENCE [LARGE SCALE GENOMIC DNA]</scope>
    <source>
        <strain evidence="1">WTNN_2</strain>
        <tissue evidence="1">Leaf</tissue>
    </source>
</reference>
<accession>A0ABD3UC80</accession>
<name>A0ABD3UC80_9LAMI</name>
<evidence type="ECO:0000313" key="1">
    <source>
        <dbReference type="EMBL" id="KAL3846010.1"/>
    </source>
</evidence>
<proteinExistence type="predicted"/>
<dbReference type="AlphaFoldDB" id="A0ABD3UC80"/>
<keyword evidence="2" id="KW-1185">Reference proteome</keyword>